<evidence type="ECO:0000256" key="2">
    <source>
        <dbReference type="ARBA" id="ARBA00023002"/>
    </source>
</evidence>
<dbReference type="PANTHER" id="PTHR43639">
    <property type="entry name" value="OXIDOREDUCTASE, SHORT-CHAIN DEHYDROGENASE/REDUCTASE FAMILY (AFU_ORTHOLOGUE AFUA_5G02870)"/>
    <property type="match status" value="1"/>
</dbReference>
<dbReference type="PRINTS" id="PR00080">
    <property type="entry name" value="SDRFAMILY"/>
</dbReference>
<dbReference type="PROSITE" id="PS00061">
    <property type="entry name" value="ADH_SHORT"/>
    <property type="match status" value="1"/>
</dbReference>
<dbReference type="InterPro" id="IPR036291">
    <property type="entry name" value="NAD(P)-bd_dom_sf"/>
</dbReference>
<evidence type="ECO:0000313" key="3">
    <source>
        <dbReference type="EMBL" id="MBP2351941.1"/>
    </source>
</evidence>
<evidence type="ECO:0000313" key="4">
    <source>
        <dbReference type="Proteomes" id="UP000755585"/>
    </source>
</evidence>
<dbReference type="InterPro" id="IPR020904">
    <property type="entry name" value="Sc_DH/Rdtase_CS"/>
</dbReference>
<sequence>MTLGGQDPATSAVGEPAAAALPDGAVRSAVVTGAGGSLGRAIALRLAADGYGVALLDLPGEGLTESEAVLKSAGATVRALPIDLRDAAAIVHTITAAEDALGPLDVLVNNAAIYPATPFLDIPFTEYDDVVAVNQRAYFVAAQAAARSMRSRQTGSIVNLASITWHGGWDKLASYVSTKGAAVSLTRALARELGPEGIRVNAVSPGAFPTKAETIHENPEAYSEFVLDHQAIKRRGAPSEIAAVVSFLTGPDASFVTGQTINVDGGWVMA</sequence>
<proteinExistence type="inferred from homology"/>
<comment type="caution">
    <text evidence="3">The sequence shown here is derived from an EMBL/GenBank/DDBJ whole genome shotgun (WGS) entry which is preliminary data.</text>
</comment>
<comment type="similarity">
    <text evidence="1">Belongs to the short-chain dehydrogenases/reductases (SDR) family.</text>
</comment>
<evidence type="ECO:0000256" key="1">
    <source>
        <dbReference type="ARBA" id="ARBA00006484"/>
    </source>
</evidence>
<reference evidence="3 4" key="1">
    <citation type="submission" date="2021-03" db="EMBL/GenBank/DDBJ databases">
        <title>Sequencing the genomes of 1000 actinobacteria strains.</title>
        <authorList>
            <person name="Klenk H.-P."/>
        </authorList>
    </citation>
    <scope>NUCLEOTIDE SEQUENCE [LARGE SCALE GENOMIC DNA]</scope>
    <source>
        <strain evidence="3 4">DSM 18824</strain>
    </source>
</reference>
<keyword evidence="2" id="KW-0560">Oxidoreductase</keyword>
<dbReference type="Proteomes" id="UP000755585">
    <property type="component" value="Unassembled WGS sequence"/>
</dbReference>
<protein>
    <submittedName>
        <fullName evidence="3">NAD(P)-dependent dehydrogenase (Short-subunit alcohol dehydrogenase family)</fullName>
    </submittedName>
</protein>
<dbReference type="EMBL" id="JAGINT010000001">
    <property type="protein sequence ID" value="MBP2351941.1"/>
    <property type="molecule type" value="Genomic_DNA"/>
</dbReference>
<dbReference type="Pfam" id="PF13561">
    <property type="entry name" value="adh_short_C2"/>
    <property type="match status" value="1"/>
</dbReference>
<dbReference type="Gene3D" id="3.40.50.720">
    <property type="entry name" value="NAD(P)-binding Rossmann-like Domain"/>
    <property type="match status" value="1"/>
</dbReference>
<dbReference type="PANTHER" id="PTHR43639:SF1">
    <property type="entry name" value="SHORT-CHAIN DEHYDROGENASE_REDUCTASE FAMILY PROTEIN"/>
    <property type="match status" value="1"/>
</dbReference>
<keyword evidence="4" id="KW-1185">Reference proteome</keyword>
<dbReference type="PRINTS" id="PR00081">
    <property type="entry name" value="GDHRDH"/>
</dbReference>
<dbReference type="InterPro" id="IPR002347">
    <property type="entry name" value="SDR_fam"/>
</dbReference>
<accession>A0ABS4UK74</accession>
<dbReference type="CDD" id="cd05233">
    <property type="entry name" value="SDR_c"/>
    <property type="match status" value="1"/>
</dbReference>
<organism evidence="3 4">
    <name type="scientific">Kribbella aluminosa</name>
    <dbReference type="NCBI Taxonomy" id="416017"/>
    <lineage>
        <taxon>Bacteria</taxon>
        <taxon>Bacillati</taxon>
        <taxon>Actinomycetota</taxon>
        <taxon>Actinomycetes</taxon>
        <taxon>Propionibacteriales</taxon>
        <taxon>Kribbellaceae</taxon>
        <taxon>Kribbella</taxon>
    </lineage>
</organism>
<dbReference type="SUPFAM" id="SSF51735">
    <property type="entry name" value="NAD(P)-binding Rossmann-fold domains"/>
    <property type="match status" value="1"/>
</dbReference>
<name>A0ABS4UK74_9ACTN</name>
<dbReference type="RefSeq" id="WP_209694772.1">
    <property type="nucleotide sequence ID" value="NZ_BAAAVU010000002.1"/>
</dbReference>
<gene>
    <name evidence="3" type="ORF">JOF29_003024</name>
</gene>